<accession>A0A1Q2HPP6</accession>
<keyword evidence="8" id="KW-1185">Reference proteome</keyword>
<dbReference type="Pfam" id="PF07745">
    <property type="entry name" value="Glyco_hydro_53"/>
    <property type="match status" value="1"/>
</dbReference>
<dbReference type="InterPro" id="IPR011683">
    <property type="entry name" value="Glyco_hydro_53"/>
</dbReference>
<proteinExistence type="inferred from homology"/>
<dbReference type="STRING" id="1940790.L21SP3_01104"/>
<name>A0A1Q2HPP6_9BACT</name>
<keyword evidence="4 6" id="KW-0378">Hydrolase</keyword>
<dbReference type="GO" id="GO:0015926">
    <property type="term" value="F:glucosidase activity"/>
    <property type="evidence" value="ECO:0007669"/>
    <property type="project" value="InterPro"/>
</dbReference>
<evidence type="ECO:0000256" key="2">
    <source>
        <dbReference type="ARBA" id="ARBA00010687"/>
    </source>
</evidence>
<dbReference type="EC" id="3.2.1.89" evidence="3 6"/>
<evidence type="ECO:0000256" key="5">
    <source>
        <dbReference type="ARBA" id="ARBA00023295"/>
    </source>
</evidence>
<dbReference type="InterPro" id="IPR017853">
    <property type="entry name" value="GH"/>
</dbReference>
<dbReference type="PANTHER" id="PTHR34983:SF1">
    <property type="entry name" value="ARABINOGALACTAN ENDO-BETA-1,4-GALACTANASE A"/>
    <property type="match status" value="1"/>
</dbReference>
<dbReference type="KEGG" id="pbu:L21SP3_01104"/>
<sequence precursor="true">MMTNKSAFLLSAVFFAALCLADEAAKDVFYYGADISALSKVESLGGEFKDSAGSPADAMELFAENGWNCARLRLFVNPNGKGAVVNDLEYTLKLAERAKKAGMDLLIDLHYSDTWADPGHQNKPEAWESLDFYRLREKVESYTAEVIKSFCDKGICPEMVQIGNEINPGFLWPEGRIKWKEEKSWLRFAHLIKAGIRGVRKASPEGKRIKTVIHTALGGNTAATKTFFDYMEKYRVDYDVIAQSCYPWWHGTLEEIGENLKFMAGRYDKQIIIAETAYPRKENFSKGKGSWTEERMAWPMTEEGQAQFLAQLVKTAKSTPDGKCIGIFYWYPESINVKGMHTWMNAAMAMFDKNGKALEALKTPLKHK</sequence>
<evidence type="ECO:0000313" key="7">
    <source>
        <dbReference type="EMBL" id="AQQ09301.1"/>
    </source>
</evidence>
<dbReference type="AlphaFoldDB" id="A0A1Q2HPP6"/>
<keyword evidence="5 6" id="KW-0326">Glycosidase</keyword>
<evidence type="ECO:0000256" key="1">
    <source>
        <dbReference type="ARBA" id="ARBA00001695"/>
    </source>
</evidence>
<organism evidence="7 8">
    <name type="scientific">Sedimentisphaera cyanobacteriorum</name>
    <dbReference type="NCBI Taxonomy" id="1940790"/>
    <lineage>
        <taxon>Bacteria</taxon>
        <taxon>Pseudomonadati</taxon>
        <taxon>Planctomycetota</taxon>
        <taxon>Phycisphaerae</taxon>
        <taxon>Sedimentisphaerales</taxon>
        <taxon>Sedimentisphaeraceae</taxon>
        <taxon>Sedimentisphaera</taxon>
    </lineage>
</organism>
<dbReference type="Proteomes" id="UP000188273">
    <property type="component" value="Chromosome"/>
</dbReference>
<dbReference type="EMBL" id="CP019633">
    <property type="protein sequence ID" value="AQQ09301.1"/>
    <property type="molecule type" value="Genomic_DNA"/>
</dbReference>
<dbReference type="GO" id="GO:0045490">
    <property type="term" value="P:pectin catabolic process"/>
    <property type="evidence" value="ECO:0007669"/>
    <property type="project" value="TreeGrafter"/>
</dbReference>
<feature type="chain" id="PRO_5011811480" description="Arabinogalactan endo-beta-1,4-galactanase" evidence="6">
    <location>
        <begin position="22"/>
        <end position="368"/>
    </location>
</feature>
<feature type="signal peptide" evidence="6">
    <location>
        <begin position="1"/>
        <end position="21"/>
    </location>
</feature>
<dbReference type="RefSeq" id="WP_077539872.1">
    <property type="nucleotide sequence ID" value="NZ_CP019633.1"/>
</dbReference>
<dbReference type="Gene3D" id="3.20.20.80">
    <property type="entry name" value="Glycosidases"/>
    <property type="match status" value="1"/>
</dbReference>
<evidence type="ECO:0000256" key="4">
    <source>
        <dbReference type="ARBA" id="ARBA00022801"/>
    </source>
</evidence>
<keyword evidence="6" id="KW-0732">Signal</keyword>
<protein>
    <recommendedName>
        <fullName evidence="3 6">Arabinogalactan endo-beta-1,4-galactanase</fullName>
        <ecNumber evidence="3 6">3.2.1.89</ecNumber>
    </recommendedName>
</protein>
<reference evidence="8" key="1">
    <citation type="submission" date="2017-02" db="EMBL/GenBank/DDBJ databases">
        <title>Comparative genomics and description of representatives of a novel lineage of planctomycetes thriving in anoxic sediments.</title>
        <authorList>
            <person name="Spring S."/>
            <person name="Bunk B."/>
            <person name="Sproer C."/>
            <person name="Klenk H.-P."/>
        </authorList>
    </citation>
    <scope>NUCLEOTIDE SEQUENCE [LARGE SCALE GENOMIC DNA]</scope>
    <source>
        <strain evidence="8">L21-RPul-D3</strain>
    </source>
</reference>
<evidence type="ECO:0000313" key="8">
    <source>
        <dbReference type="Proteomes" id="UP000188273"/>
    </source>
</evidence>
<evidence type="ECO:0000256" key="3">
    <source>
        <dbReference type="ARBA" id="ARBA00012556"/>
    </source>
</evidence>
<dbReference type="PANTHER" id="PTHR34983">
    <property type="entry name" value="ARABINOGALACTAN ENDO-BETA-1,4-GALACTANASE A"/>
    <property type="match status" value="1"/>
</dbReference>
<dbReference type="GO" id="GO:0031218">
    <property type="term" value="F:arabinogalactan endo-1,4-beta-galactosidase activity"/>
    <property type="evidence" value="ECO:0007669"/>
    <property type="project" value="UniProtKB-EC"/>
</dbReference>
<comment type="catalytic activity">
    <reaction evidence="1 6">
        <text>The enzyme specifically hydrolyzes (1-&gt;4)-beta-D-galactosidic linkages in type I arabinogalactans.</text>
        <dbReference type="EC" id="3.2.1.89"/>
    </reaction>
</comment>
<evidence type="ECO:0000256" key="6">
    <source>
        <dbReference type="RuleBase" id="RU361192"/>
    </source>
</evidence>
<gene>
    <name evidence="7" type="primary">ganB</name>
    <name evidence="7" type="ORF">L21SP3_01104</name>
</gene>
<dbReference type="OrthoDB" id="9768786at2"/>
<comment type="similarity">
    <text evidence="2 6">Belongs to the glycosyl hydrolase 53 family.</text>
</comment>
<dbReference type="SUPFAM" id="SSF51445">
    <property type="entry name" value="(Trans)glycosidases"/>
    <property type="match status" value="1"/>
</dbReference>